<dbReference type="InterPro" id="IPR014922">
    <property type="entry name" value="YdhG-like"/>
</dbReference>
<feature type="domain" description="YdhG-like" evidence="1">
    <location>
        <begin position="22"/>
        <end position="81"/>
    </location>
</feature>
<dbReference type="EMBL" id="CP016312">
    <property type="protein sequence ID" value="APD08769.1"/>
    <property type="molecule type" value="Genomic_DNA"/>
</dbReference>
<reference evidence="3 5" key="3">
    <citation type="journal article" date="2022" name="Microbiol. Resour. Announc.">
        <title>Complete Genome Sequences of Thermus Strains Isolated from Senami Hot Spring in Japan.</title>
        <authorList>
            <person name="Miyazaki K."/>
        </authorList>
    </citation>
    <scope>NUCLEOTIDE SEQUENCE [LARGE SCALE GENOMIC DNA]</scope>
    <source>
        <strain evidence="3 5">SNM4-1</strain>
    </source>
</reference>
<dbReference type="EMBL" id="AP025593">
    <property type="protein sequence ID" value="BDG15866.1"/>
    <property type="molecule type" value="Genomic_DNA"/>
</dbReference>
<reference evidence="2" key="2">
    <citation type="journal article" date="2017" name="Stand. Genomic Sci.">
        <title>Complete genome sequence of Thermus brockianus GE-1 reveals key enzymes of xylan/xylose metabolism.</title>
        <authorList>
            <person name="Schaefers C."/>
            <person name="Blank S."/>
            <person name="Wiebusch S."/>
            <person name="Elleuche S."/>
            <person name="Antranikian G."/>
        </authorList>
    </citation>
    <scope>NUCLEOTIDE SEQUENCE</scope>
    <source>
        <strain evidence="2">GE-1</strain>
    </source>
</reference>
<dbReference type="Pfam" id="PF08818">
    <property type="entry name" value="DUF1801"/>
    <property type="match status" value="1"/>
</dbReference>
<sequence>MAGAQDPEAVLAAIALWPEPDRSLALRLHALVQEAAPHLTLRLWYGMPAYALKGKVVCFFQPAHRFKTRYATLGFTDQARLDQGRMWPVAFALKDLGLEEEAQVQALLRRAVG</sequence>
<proteinExistence type="predicted"/>
<dbReference type="Gene3D" id="3.90.1150.200">
    <property type="match status" value="1"/>
</dbReference>
<dbReference type="AlphaFoldDB" id="A0A1J0LR10"/>
<evidence type="ECO:0000259" key="1">
    <source>
        <dbReference type="Pfam" id="PF08818"/>
    </source>
</evidence>
<dbReference type="RefSeq" id="WP_071676581.1">
    <property type="nucleotide sequence ID" value="NZ_AP025593.1"/>
</dbReference>
<evidence type="ECO:0000313" key="2">
    <source>
        <dbReference type="EMBL" id="APD08769.1"/>
    </source>
</evidence>
<dbReference type="SUPFAM" id="SSF159888">
    <property type="entry name" value="YdhG-like"/>
    <property type="match status" value="1"/>
</dbReference>
<dbReference type="STRING" id="56956.A0O31_00569"/>
<organism evidence="2 4">
    <name type="scientific">Thermus brockianus</name>
    <dbReference type="NCBI Taxonomy" id="56956"/>
    <lineage>
        <taxon>Bacteria</taxon>
        <taxon>Thermotogati</taxon>
        <taxon>Deinococcota</taxon>
        <taxon>Deinococci</taxon>
        <taxon>Thermales</taxon>
        <taxon>Thermaceae</taxon>
        <taxon>Thermus</taxon>
    </lineage>
</organism>
<reference evidence="4" key="1">
    <citation type="submission" date="2016-06" db="EMBL/GenBank/DDBJ databases">
        <title>Whole genome sequencing of Thermus brockianus strain GE-1.</title>
        <authorList>
            <person name="Schaefers C."/>
            <person name="Blank S."/>
            <person name="Wiebusch S."/>
            <person name="Elleuche S."/>
            <person name="Antranikian G."/>
        </authorList>
    </citation>
    <scope>NUCLEOTIDE SEQUENCE [LARGE SCALE GENOMIC DNA]</scope>
    <source>
        <strain evidence="4">GE-1</strain>
    </source>
</reference>
<accession>A0A1J0LR10</accession>
<dbReference type="KEGG" id="tbc:A0O31_00569"/>
<evidence type="ECO:0000313" key="5">
    <source>
        <dbReference type="Proteomes" id="UP000831120"/>
    </source>
</evidence>
<dbReference type="Proteomes" id="UP000831120">
    <property type="component" value="Chromosome"/>
</dbReference>
<name>A0A1J0LR10_THEBO</name>
<keyword evidence="5" id="KW-1185">Reference proteome</keyword>
<dbReference type="Proteomes" id="UP000182993">
    <property type="component" value="Chromosome"/>
</dbReference>
<evidence type="ECO:0000313" key="3">
    <source>
        <dbReference type="EMBL" id="BDG15866.1"/>
    </source>
</evidence>
<evidence type="ECO:0000313" key="4">
    <source>
        <dbReference type="Proteomes" id="UP000182993"/>
    </source>
</evidence>
<protein>
    <recommendedName>
        <fullName evidence="1">YdhG-like domain-containing protein</fullName>
    </recommendedName>
</protein>
<gene>
    <name evidence="2" type="ORF">A0O31_00569</name>
    <name evidence="3" type="ORF">TbrSNM41_06000</name>
</gene>
<dbReference type="OrthoDB" id="32458at2"/>